<organism evidence="2 3">
    <name type="scientific">Streptomyces macrosporus</name>
    <dbReference type="NCBI Taxonomy" id="44032"/>
    <lineage>
        <taxon>Bacteria</taxon>
        <taxon>Bacillati</taxon>
        <taxon>Actinomycetota</taxon>
        <taxon>Actinomycetes</taxon>
        <taxon>Kitasatosporales</taxon>
        <taxon>Streptomycetaceae</taxon>
        <taxon>Streptomyces</taxon>
    </lineage>
</organism>
<dbReference type="Proteomes" id="UP001501638">
    <property type="component" value="Unassembled WGS sequence"/>
</dbReference>
<protein>
    <submittedName>
        <fullName evidence="2">Uncharacterized protein</fullName>
    </submittedName>
</protein>
<dbReference type="EMBL" id="BAAASZ010000007">
    <property type="protein sequence ID" value="GAA2428660.1"/>
    <property type="molecule type" value="Genomic_DNA"/>
</dbReference>
<feature type="region of interest" description="Disordered" evidence="1">
    <location>
        <begin position="1"/>
        <end position="20"/>
    </location>
</feature>
<feature type="region of interest" description="Disordered" evidence="1">
    <location>
        <begin position="26"/>
        <end position="67"/>
    </location>
</feature>
<keyword evidence="3" id="KW-1185">Reference proteome</keyword>
<accession>A0ABP5WML2</accession>
<proteinExistence type="predicted"/>
<gene>
    <name evidence="2" type="ORF">GCM10010405_09120</name>
</gene>
<feature type="compositionally biased region" description="Basic and acidic residues" evidence="1">
    <location>
        <begin position="1"/>
        <end position="11"/>
    </location>
</feature>
<evidence type="ECO:0000313" key="2">
    <source>
        <dbReference type="EMBL" id="GAA2428660.1"/>
    </source>
</evidence>
<name>A0ABP5WML2_9ACTN</name>
<reference evidence="3" key="1">
    <citation type="journal article" date="2019" name="Int. J. Syst. Evol. Microbiol.">
        <title>The Global Catalogue of Microorganisms (GCM) 10K type strain sequencing project: providing services to taxonomists for standard genome sequencing and annotation.</title>
        <authorList>
            <consortium name="The Broad Institute Genomics Platform"/>
            <consortium name="The Broad Institute Genome Sequencing Center for Infectious Disease"/>
            <person name="Wu L."/>
            <person name="Ma J."/>
        </authorList>
    </citation>
    <scope>NUCLEOTIDE SEQUENCE [LARGE SCALE GENOMIC DNA]</scope>
    <source>
        <strain evidence="3">JCM 6305</strain>
    </source>
</reference>
<evidence type="ECO:0000313" key="3">
    <source>
        <dbReference type="Proteomes" id="UP001501638"/>
    </source>
</evidence>
<comment type="caution">
    <text evidence="2">The sequence shown here is derived from an EMBL/GenBank/DDBJ whole genome shotgun (WGS) entry which is preliminary data.</text>
</comment>
<sequence>MAEASPLDHDPPIMWPAGPSVFVPAGPSGRRRWSGAHNGTRAAGTGHDEAMRISSTSRPVGRAAMDDAHFQAADRGLP</sequence>
<evidence type="ECO:0000256" key="1">
    <source>
        <dbReference type="SAM" id="MobiDB-lite"/>
    </source>
</evidence>